<protein>
    <submittedName>
        <fullName evidence="2">Uncharacterized protein</fullName>
    </submittedName>
</protein>
<name>A0A9P6Z4R9_9FUNG</name>
<sequence length="149" mass="16641">MSSLLRLATYPAANVSKARFYSTSSTTPKVSPVRGSIIGFLLGVTTAGSAGYYYLLDEYNSAASALLTSLNELQVSTEKVKNYARRIEMIDRDVAKLKEISATKQQLADLKVDLRKLYDTLNMEHLELKTHVWGLEKDVSSSLKEHQHE</sequence>
<proteinExistence type="predicted"/>
<comment type="caution">
    <text evidence="2">The sequence shown here is derived from an EMBL/GenBank/DDBJ whole genome shotgun (WGS) entry which is preliminary data.</text>
</comment>
<organism evidence="2 3">
    <name type="scientific">Rhizopus delemar</name>
    <dbReference type="NCBI Taxonomy" id="936053"/>
    <lineage>
        <taxon>Eukaryota</taxon>
        <taxon>Fungi</taxon>
        <taxon>Fungi incertae sedis</taxon>
        <taxon>Mucoromycota</taxon>
        <taxon>Mucoromycotina</taxon>
        <taxon>Mucoromycetes</taxon>
        <taxon>Mucorales</taxon>
        <taxon>Mucorineae</taxon>
        <taxon>Rhizopodaceae</taxon>
        <taxon>Rhizopus</taxon>
    </lineage>
</organism>
<dbReference type="AlphaFoldDB" id="A0A9P6Z4R9"/>
<reference evidence="2 3" key="1">
    <citation type="journal article" date="2020" name="Microb. Genom.">
        <title>Genetic diversity of clinical and environmental Mucorales isolates obtained from an investigation of mucormycosis cases among solid organ transplant recipients.</title>
        <authorList>
            <person name="Nguyen M.H."/>
            <person name="Kaul D."/>
            <person name="Muto C."/>
            <person name="Cheng S.J."/>
            <person name="Richter R.A."/>
            <person name="Bruno V.M."/>
            <person name="Liu G."/>
            <person name="Beyhan S."/>
            <person name="Sundermann A.J."/>
            <person name="Mounaud S."/>
            <person name="Pasculle A.W."/>
            <person name="Nierman W.C."/>
            <person name="Driscoll E."/>
            <person name="Cumbie R."/>
            <person name="Clancy C.J."/>
            <person name="Dupont C.L."/>
        </authorList>
    </citation>
    <scope>NUCLEOTIDE SEQUENCE [LARGE SCALE GENOMIC DNA]</scope>
    <source>
        <strain evidence="2 3">GL24</strain>
    </source>
</reference>
<evidence type="ECO:0000313" key="3">
    <source>
        <dbReference type="Proteomes" id="UP000740926"/>
    </source>
</evidence>
<evidence type="ECO:0000256" key="1">
    <source>
        <dbReference type="SAM" id="Coils"/>
    </source>
</evidence>
<dbReference type="Proteomes" id="UP000740926">
    <property type="component" value="Unassembled WGS sequence"/>
</dbReference>
<dbReference type="PANTHER" id="PTHR37849">
    <property type="entry name" value="YALI0E11605P"/>
    <property type="match status" value="1"/>
</dbReference>
<evidence type="ECO:0000313" key="2">
    <source>
        <dbReference type="EMBL" id="KAG1570020.1"/>
    </source>
</evidence>
<keyword evidence="3" id="KW-1185">Reference proteome</keyword>
<accession>A0A9P6Z4R9</accession>
<dbReference type="PANTHER" id="PTHR37849:SF1">
    <property type="entry name" value="YALI0E11605P"/>
    <property type="match status" value="1"/>
</dbReference>
<dbReference type="EMBL" id="JAANIU010000811">
    <property type="protein sequence ID" value="KAG1570020.1"/>
    <property type="molecule type" value="Genomic_DNA"/>
</dbReference>
<gene>
    <name evidence="2" type="ORF">G6F50_005854</name>
</gene>
<feature type="coiled-coil region" evidence="1">
    <location>
        <begin position="80"/>
        <end position="120"/>
    </location>
</feature>
<keyword evidence="1" id="KW-0175">Coiled coil</keyword>